<sequence>MPQSSFTPVYTLTTSWQPWFNSGRNYGLGEPLQLNALQMVAKNSIETGFSGWKVFPLKRAKLVAATCQKASPLKTVSTLYGSILLLAAQEYEDLKIAHLRPCWIFGQPRLVISLSTRLKKCVEAVSHIITRDGDVRQSSAP</sequence>
<accession>A0ABQ7RR28</accession>
<dbReference type="EMBL" id="JAHLVD010000016">
    <property type="protein sequence ID" value="KAG7846023.1"/>
    <property type="molecule type" value="Genomic_DNA"/>
</dbReference>
<gene>
    <name evidence="1" type="ORF">KL940_004862</name>
</gene>
<comment type="caution">
    <text evidence="1">The sequence shown here is derived from an EMBL/GenBank/DDBJ whole genome shotgun (WGS) entry which is preliminary data.</text>
</comment>
<name>A0ABQ7RR28_PICAN</name>
<proteinExistence type="predicted"/>
<protein>
    <submittedName>
        <fullName evidence="1">Uncharacterized protein</fullName>
    </submittedName>
</protein>
<reference evidence="1 2" key="1">
    <citation type="journal article" date="2021" name="G3 (Bethesda)">
        <title>Genomic diversity, chromosomal rearrangements, and interspecies hybridization in the ogataea polymorpha species complex.</title>
        <authorList>
            <person name="Hanson S.J."/>
            <person name="Cinneide E.O."/>
            <person name="Salzberg L.I."/>
            <person name="Wolfe K.H."/>
            <person name="McGowan J."/>
            <person name="Fitzpatrick D.A."/>
            <person name="Matlin K."/>
        </authorList>
    </citation>
    <scope>NUCLEOTIDE SEQUENCE [LARGE SCALE GENOMIC DNA]</scope>
    <source>
        <strain evidence="1">51-138</strain>
    </source>
</reference>
<keyword evidence="2" id="KW-1185">Reference proteome</keyword>
<organism evidence="1 2">
    <name type="scientific">Pichia angusta</name>
    <name type="common">Yeast</name>
    <name type="synonym">Hansenula polymorpha</name>
    <dbReference type="NCBI Taxonomy" id="870730"/>
    <lineage>
        <taxon>Eukaryota</taxon>
        <taxon>Fungi</taxon>
        <taxon>Dikarya</taxon>
        <taxon>Ascomycota</taxon>
        <taxon>Saccharomycotina</taxon>
        <taxon>Pichiomycetes</taxon>
        <taxon>Pichiales</taxon>
        <taxon>Pichiaceae</taxon>
        <taxon>Ogataea</taxon>
    </lineage>
</organism>
<evidence type="ECO:0000313" key="1">
    <source>
        <dbReference type="EMBL" id="KAG7846023.1"/>
    </source>
</evidence>
<dbReference type="Proteomes" id="UP001197328">
    <property type="component" value="Unassembled WGS sequence"/>
</dbReference>
<evidence type="ECO:0000313" key="2">
    <source>
        <dbReference type="Proteomes" id="UP001197328"/>
    </source>
</evidence>